<feature type="compositionally biased region" description="Basic and acidic residues" evidence="3">
    <location>
        <begin position="45"/>
        <end position="80"/>
    </location>
</feature>
<evidence type="ECO:0000313" key="5">
    <source>
        <dbReference type="EMBL" id="KAL0202175.1"/>
    </source>
</evidence>
<dbReference type="GO" id="GO:0005737">
    <property type="term" value="C:cytoplasm"/>
    <property type="evidence" value="ECO:0007669"/>
    <property type="project" value="UniProtKB-SubCell"/>
</dbReference>
<accession>A0ABD0RY33</accession>
<dbReference type="AlphaFoldDB" id="A0ABD0RY33"/>
<evidence type="ECO:0000259" key="4">
    <source>
        <dbReference type="SMART" id="SM01071"/>
    </source>
</evidence>
<evidence type="ECO:0000256" key="1">
    <source>
        <dbReference type="ARBA" id="ARBA00020496"/>
    </source>
</evidence>
<dbReference type="GO" id="GO:0031072">
    <property type="term" value="F:heat shock protein binding"/>
    <property type="evidence" value="ECO:0007669"/>
    <property type="project" value="UniProtKB-UniRule"/>
</dbReference>
<evidence type="ECO:0000256" key="2">
    <source>
        <dbReference type="RuleBase" id="RU369110"/>
    </source>
</evidence>
<gene>
    <name evidence="5" type="ORF">M9458_000193</name>
</gene>
<name>A0ABD0RY33_CIRMR</name>
<sequence length="158" mass="19035">ARVERMEVFMKKGEELEKSLTESRRKLAEAQRRVRELLSASTPEAKADLAKAQEEEKQLKKEERSWEKKMEEHRSEEKKMPWNVDTLSKEGFSKSVVNIKPEKEETEEEKEEKHKTFVEKYEKQIKHFGELLSTFLRFVPHRWLIVGRHQQTRLLYSY</sequence>
<dbReference type="PANTHER" id="PTHR12800">
    <property type="entry name" value="CDC37-RELATED"/>
    <property type="match status" value="1"/>
</dbReference>
<comment type="function">
    <text evidence="2">Co-chaperone that binds to numerous kinases and promotes their interaction with the Hsp90 complex, resulting in stabilization and promotion of their activity.</text>
</comment>
<dbReference type="PANTHER" id="PTHR12800:SF3">
    <property type="entry name" value="HSP90 CO-CHAPERONE CDC37"/>
    <property type="match status" value="1"/>
</dbReference>
<protein>
    <recommendedName>
        <fullName evidence="1 2">Hsp90 co-chaperone Cdc37</fullName>
    </recommendedName>
    <alternativeName>
        <fullName evidence="2">Hsp90 chaperone protein kinase-targeting subunit</fullName>
    </alternativeName>
</protein>
<comment type="subunit">
    <text evidence="2">Forms a complex with Hsp90.</text>
</comment>
<keyword evidence="6" id="KW-1185">Reference proteome</keyword>
<dbReference type="GO" id="GO:0051087">
    <property type="term" value="F:protein-folding chaperone binding"/>
    <property type="evidence" value="ECO:0007669"/>
    <property type="project" value="UniProtKB-UniRule"/>
</dbReference>
<dbReference type="InterPro" id="IPR004918">
    <property type="entry name" value="Cdc37"/>
</dbReference>
<feature type="non-terminal residue" evidence="5">
    <location>
        <position position="1"/>
    </location>
</feature>
<evidence type="ECO:0000313" key="6">
    <source>
        <dbReference type="Proteomes" id="UP001529510"/>
    </source>
</evidence>
<dbReference type="InterPro" id="IPR013855">
    <property type="entry name" value="Cdc37_N_dom"/>
</dbReference>
<evidence type="ECO:0000256" key="3">
    <source>
        <dbReference type="SAM" id="MobiDB-lite"/>
    </source>
</evidence>
<dbReference type="GO" id="GO:0006457">
    <property type="term" value="P:protein folding"/>
    <property type="evidence" value="ECO:0007669"/>
    <property type="project" value="UniProtKB-UniRule"/>
</dbReference>
<reference evidence="5 6" key="1">
    <citation type="submission" date="2024-05" db="EMBL/GenBank/DDBJ databases">
        <title>Genome sequencing and assembly of Indian major carp, Cirrhinus mrigala (Hamilton, 1822).</title>
        <authorList>
            <person name="Mohindra V."/>
            <person name="Chowdhury L.M."/>
            <person name="Lal K."/>
            <person name="Jena J.K."/>
        </authorList>
    </citation>
    <scope>NUCLEOTIDE SEQUENCE [LARGE SCALE GENOMIC DNA]</scope>
    <source>
        <strain evidence="5">CM1030</strain>
        <tissue evidence="5">Blood</tissue>
    </source>
</reference>
<keyword evidence="2" id="KW-0963">Cytoplasm</keyword>
<comment type="subcellular location">
    <subcellularLocation>
        <location evidence="2">Cytoplasm</location>
    </subcellularLocation>
</comment>
<feature type="domain" description="Cdc37 N-terminal" evidence="4">
    <location>
        <begin position="1"/>
        <end position="95"/>
    </location>
</feature>
<comment type="similarity">
    <text evidence="2">Belongs to the CDC37 family.</text>
</comment>
<feature type="region of interest" description="Disordered" evidence="3">
    <location>
        <begin position="38"/>
        <end position="84"/>
    </location>
</feature>
<dbReference type="GO" id="GO:0051082">
    <property type="term" value="F:unfolded protein binding"/>
    <property type="evidence" value="ECO:0007669"/>
    <property type="project" value="UniProtKB-UniRule"/>
</dbReference>
<dbReference type="Proteomes" id="UP001529510">
    <property type="component" value="Unassembled WGS sequence"/>
</dbReference>
<proteinExistence type="inferred from homology"/>
<organism evidence="5 6">
    <name type="scientific">Cirrhinus mrigala</name>
    <name type="common">Mrigala</name>
    <dbReference type="NCBI Taxonomy" id="683832"/>
    <lineage>
        <taxon>Eukaryota</taxon>
        <taxon>Metazoa</taxon>
        <taxon>Chordata</taxon>
        <taxon>Craniata</taxon>
        <taxon>Vertebrata</taxon>
        <taxon>Euteleostomi</taxon>
        <taxon>Actinopterygii</taxon>
        <taxon>Neopterygii</taxon>
        <taxon>Teleostei</taxon>
        <taxon>Ostariophysi</taxon>
        <taxon>Cypriniformes</taxon>
        <taxon>Cyprinidae</taxon>
        <taxon>Labeoninae</taxon>
        <taxon>Labeonini</taxon>
        <taxon>Cirrhinus</taxon>
    </lineage>
</organism>
<comment type="caution">
    <text evidence="5">The sequence shown here is derived from an EMBL/GenBank/DDBJ whole genome shotgun (WGS) entry which is preliminary data.</text>
</comment>
<keyword evidence="2" id="KW-0143">Chaperone</keyword>
<dbReference type="GO" id="GO:0050821">
    <property type="term" value="P:protein stabilization"/>
    <property type="evidence" value="ECO:0007669"/>
    <property type="project" value="UniProtKB-UniRule"/>
</dbReference>
<dbReference type="GO" id="GO:0019901">
    <property type="term" value="F:protein kinase binding"/>
    <property type="evidence" value="ECO:0007669"/>
    <property type="project" value="UniProtKB-UniRule"/>
</dbReference>
<dbReference type="SMART" id="SM01071">
    <property type="entry name" value="CDC37_N"/>
    <property type="match status" value="1"/>
</dbReference>
<dbReference type="EMBL" id="JAMKFB020000001">
    <property type="protein sequence ID" value="KAL0202175.1"/>
    <property type="molecule type" value="Genomic_DNA"/>
</dbReference>